<dbReference type="RefSeq" id="WP_379859691.1">
    <property type="nucleotide sequence ID" value="NZ_JBHMFC010000007.1"/>
</dbReference>
<accession>A0ABV5F7T7</accession>
<gene>
    <name evidence="2" type="ORF">ACFFU9_01990</name>
</gene>
<comment type="caution">
    <text evidence="2">The sequence shown here is derived from an EMBL/GenBank/DDBJ whole genome shotgun (WGS) entry which is preliminary data.</text>
</comment>
<dbReference type="EMBL" id="JBHMFC010000007">
    <property type="protein sequence ID" value="MFB9055502.1"/>
    <property type="molecule type" value="Genomic_DNA"/>
</dbReference>
<feature type="signal peptide" evidence="1">
    <location>
        <begin position="1"/>
        <end position="25"/>
    </location>
</feature>
<evidence type="ECO:0000313" key="2">
    <source>
        <dbReference type="EMBL" id="MFB9055502.1"/>
    </source>
</evidence>
<reference evidence="2 3" key="1">
    <citation type="submission" date="2024-09" db="EMBL/GenBank/DDBJ databases">
        <authorList>
            <person name="Sun Q."/>
            <person name="Mori K."/>
        </authorList>
    </citation>
    <scope>NUCLEOTIDE SEQUENCE [LARGE SCALE GENOMIC DNA]</scope>
    <source>
        <strain evidence="2 3">CECT 8622</strain>
    </source>
</reference>
<sequence length="199" mass="22849">MKNVIKYSKKGILMVTLLATLLSSAHEVSLFTIKNEAEKISLTLNVKKGNLLSIKDDNGIVLYKEHIQKEGVYTKGFDLTSLPNGSYIFELDKDMEISIIPFSVNASLVSFKKEEEKTIFKPFVRIKDDIVYVTQLTVNKAPLKIDMFFAEGNDFELVYSENIENIQDIKKVFKLSRLNEGRYKLVLHSEGREYEKIIQ</sequence>
<protein>
    <recommendedName>
        <fullName evidence="4">Secreted protein (Por secretion system target)</fullName>
    </recommendedName>
</protein>
<feature type="chain" id="PRO_5047066087" description="Secreted protein (Por secretion system target)" evidence="1">
    <location>
        <begin position="26"/>
        <end position="199"/>
    </location>
</feature>
<keyword evidence="1" id="KW-0732">Signal</keyword>
<evidence type="ECO:0000313" key="3">
    <source>
        <dbReference type="Proteomes" id="UP001589585"/>
    </source>
</evidence>
<dbReference type="Proteomes" id="UP001589585">
    <property type="component" value="Unassembled WGS sequence"/>
</dbReference>
<evidence type="ECO:0008006" key="4">
    <source>
        <dbReference type="Google" id="ProtNLM"/>
    </source>
</evidence>
<keyword evidence="3" id="KW-1185">Reference proteome</keyword>
<evidence type="ECO:0000256" key="1">
    <source>
        <dbReference type="SAM" id="SignalP"/>
    </source>
</evidence>
<name>A0ABV5F7T7_9FLAO</name>
<organism evidence="2 3">
    <name type="scientific">Mariniflexile ostreae</name>
    <dbReference type="NCBI Taxonomy" id="1520892"/>
    <lineage>
        <taxon>Bacteria</taxon>
        <taxon>Pseudomonadati</taxon>
        <taxon>Bacteroidota</taxon>
        <taxon>Flavobacteriia</taxon>
        <taxon>Flavobacteriales</taxon>
        <taxon>Flavobacteriaceae</taxon>
        <taxon>Mariniflexile</taxon>
    </lineage>
</organism>
<proteinExistence type="predicted"/>